<dbReference type="InterPro" id="IPR036047">
    <property type="entry name" value="F-box-like_dom_sf"/>
</dbReference>
<reference evidence="3 6" key="1">
    <citation type="journal article" date="2011" name="Nature">
        <title>The Medicago genome provides insight into the evolution of rhizobial symbioses.</title>
        <authorList>
            <person name="Young N.D."/>
            <person name="Debelle F."/>
            <person name="Oldroyd G.E."/>
            <person name="Geurts R."/>
            <person name="Cannon S.B."/>
            <person name="Udvardi M.K."/>
            <person name="Benedito V.A."/>
            <person name="Mayer K.F."/>
            <person name="Gouzy J."/>
            <person name="Schoof H."/>
            <person name="Van de Peer Y."/>
            <person name="Proost S."/>
            <person name="Cook D.R."/>
            <person name="Meyers B.C."/>
            <person name="Spannagl M."/>
            <person name="Cheung F."/>
            <person name="De Mita S."/>
            <person name="Krishnakumar V."/>
            <person name="Gundlach H."/>
            <person name="Zhou S."/>
            <person name="Mudge J."/>
            <person name="Bharti A.K."/>
            <person name="Murray J.D."/>
            <person name="Naoumkina M.A."/>
            <person name="Rosen B."/>
            <person name="Silverstein K.A."/>
            <person name="Tang H."/>
            <person name="Rombauts S."/>
            <person name="Zhao P.X."/>
            <person name="Zhou P."/>
            <person name="Barbe V."/>
            <person name="Bardou P."/>
            <person name="Bechner M."/>
            <person name="Bellec A."/>
            <person name="Berger A."/>
            <person name="Berges H."/>
            <person name="Bidwell S."/>
            <person name="Bisseling T."/>
            <person name="Choisne N."/>
            <person name="Couloux A."/>
            <person name="Denny R."/>
            <person name="Deshpande S."/>
            <person name="Dai X."/>
            <person name="Doyle J.J."/>
            <person name="Dudez A.M."/>
            <person name="Farmer A.D."/>
            <person name="Fouteau S."/>
            <person name="Franken C."/>
            <person name="Gibelin C."/>
            <person name="Gish J."/>
            <person name="Goldstein S."/>
            <person name="Gonzalez A.J."/>
            <person name="Green P.J."/>
            <person name="Hallab A."/>
            <person name="Hartog M."/>
            <person name="Hua A."/>
            <person name="Humphray S.J."/>
            <person name="Jeong D.H."/>
            <person name="Jing Y."/>
            <person name="Jocker A."/>
            <person name="Kenton S.M."/>
            <person name="Kim D.J."/>
            <person name="Klee K."/>
            <person name="Lai H."/>
            <person name="Lang C."/>
            <person name="Lin S."/>
            <person name="Macmil S.L."/>
            <person name="Magdelenat G."/>
            <person name="Matthews L."/>
            <person name="McCorrison J."/>
            <person name="Monaghan E.L."/>
            <person name="Mun J.H."/>
            <person name="Najar F.Z."/>
            <person name="Nicholson C."/>
            <person name="Noirot C."/>
            <person name="O'Bleness M."/>
            <person name="Paule C.R."/>
            <person name="Poulain J."/>
            <person name="Prion F."/>
            <person name="Qin B."/>
            <person name="Qu C."/>
            <person name="Retzel E.F."/>
            <person name="Riddle C."/>
            <person name="Sallet E."/>
            <person name="Samain S."/>
            <person name="Samson N."/>
            <person name="Sanders I."/>
            <person name="Saurat O."/>
            <person name="Scarpelli C."/>
            <person name="Schiex T."/>
            <person name="Segurens B."/>
            <person name="Severin A.J."/>
            <person name="Sherrier D.J."/>
            <person name="Shi R."/>
            <person name="Sims S."/>
            <person name="Singer S.R."/>
            <person name="Sinharoy S."/>
            <person name="Sterck L."/>
            <person name="Viollet A."/>
            <person name="Wang B.B."/>
            <person name="Wang K."/>
            <person name="Wang M."/>
            <person name="Wang X."/>
            <person name="Warfsmann J."/>
            <person name="Weissenbach J."/>
            <person name="White D.D."/>
            <person name="White J.D."/>
            <person name="Wiley G.B."/>
            <person name="Wincker P."/>
            <person name="Xing Y."/>
            <person name="Yang L."/>
            <person name="Yao Z."/>
            <person name="Ying F."/>
            <person name="Zhai J."/>
            <person name="Zhou L."/>
            <person name="Zuber A."/>
            <person name="Denarie J."/>
            <person name="Dixon R.A."/>
            <person name="May G.D."/>
            <person name="Schwartz D.C."/>
            <person name="Rogers J."/>
            <person name="Quetier F."/>
            <person name="Town C.D."/>
            <person name="Roe B.A."/>
        </authorList>
    </citation>
    <scope>NUCLEOTIDE SEQUENCE [LARGE SCALE GENOMIC DNA]</scope>
    <source>
        <strain evidence="3">A17</strain>
        <strain evidence="5 6">cv. Jemalong A17</strain>
    </source>
</reference>
<dbReference type="PaxDb" id="3880-AES74963"/>
<evidence type="ECO:0000259" key="2">
    <source>
        <dbReference type="Pfam" id="PF03478"/>
    </source>
</evidence>
<dbReference type="OrthoDB" id="638130at2759"/>
<evidence type="ECO:0000259" key="1">
    <source>
        <dbReference type="Pfam" id="PF00646"/>
    </source>
</evidence>
<evidence type="ECO:0000313" key="5">
    <source>
        <dbReference type="EnsemblPlants" id="AES74963"/>
    </source>
</evidence>
<dbReference type="Proteomes" id="UP000265566">
    <property type="component" value="Chromosome 6"/>
</dbReference>
<dbReference type="OMA" id="LFLEMFW"/>
<dbReference type="AlphaFoldDB" id="G7KMS3"/>
<dbReference type="HOGENOM" id="CLU_019286_1_0_1"/>
<feature type="domain" description="KIB1-4 beta-propeller" evidence="2">
    <location>
        <begin position="74"/>
        <end position="323"/>
    </location>
</feature>
<reference evidence="7" key="4">
    <citation type="journal article" date="2018" name="Nat. Plants">
        <title>Whole-genome landscape of Medicago truncatula symbiotic genes.</title>
        <authorList>
            <person name="Pecrix Y."/>
            <person name="Staton S.E."/>
            <person name="Sallet E."/>
            <person name="Lelandais-Briere C."/>
            <person name="Moreau S."/>
            <person name="Carrere S."/>
            <person name="Blein T."/>
            <person name="Jardinaud M.F."/>
            <person name="Latrasse D."/>
            <person name="Zouine M."/>
            <person name="Zahm M."/>
            <person name="Kreplak J."/>
            <person name="Mayjonade B."/>
            <person name="Satge C."/>
            <person name="Perez M."/>
            <person name="Cauet S."/>
            <person name="Marande W."/>
            <person name="Chantry-Darmon C."/>
            <person name="Lopez-Roques C."/>
            <person name="Bouchez O."/>
            <person name="Berard A."/>
            <person name="Debelle F."/>
            <person name="Munos S."/>
            <person name="Bendahmane A."/>
            <person name="Berges H."/>
            <person name="Niebel A."/>
            <person name="Buitink J."/>
            <person name="Frugier F."/>
            <person name="Benhamed M."/>
            <person name="Crespi M."/>
            <person name="Gouzy J."/>
            <person name="Gamas P."/>
        </authorList>
    </citation>
    <scope>NUCLEOTIDE SEQUENCE [LARGE SCALE GENOMIC DNA]</scope>
    <source>
        <strain evidence="7">cv. Jemalong A17</strain>
    </source>
</reference>
<reference evidence="4" key="5">
    <citation type="journal article" date="2018" name="Nat. Plants">
        <title>Whole-genome landscape of Medicago truncatula symbiotic genes.</title>
        <authorList>
            <person name="Pecrix Y."/>
            <person name="Gamas P."/>
            <person name="Carrere S."/>
        </authorList>
    </citation>
    <scope>NUCLEOTIDE SEQUENCE</scope>
    <source>
        <tissue evidence="4">Leaves</tissue>
    </source>
</reference>
<dbReference type="InterPro" id="IPR051304">
    <property type="entry name" value="SCF_F-box_domain"/>
</dbReference>
<dbReference type="Pfam" id="PF03478">
    <property type="entry name" value="Beta-prop_KIB1-4"/>
    <property type="match status" value="1"/>
</dbReference>
<dbReference type="KEGG" id="mtr:11417160"/>
<proteinExistence type="predicted"/>
<reference evidence="5" key="3">
    <citation type="submission" date="2015-04" db="UniProtKB">
        <authorList>
            <consortium name="EnsemblPlants"/>
        </authorList>
    </citation>
    <scope>IDENTIFICATION</scope>
    <source>
        <strain evidence="5">cv. Jemalong A17</strain>
    </source>
</reference>
<organism evidence="3 6">
    <name type="scientific">Medicago truncatula</name>
    <name type="common">Barrel medic</name>
    <name type="synonym">Medicago tribuloides</name>
    <dbReference type="NCBI Taxonomy" id="3880"/>
    <lineage>
        <taxon>Eukaryota</taxon>
        <taxon>Viridiplantae</taxon>
        <taxon>Streptophyta</taxon>
        <taxon>Embryophyta</taxon>
        <taxon>Tracheophyta</taxon>
        <taxon>Spermatophyta</taxon>
        <taxon>Magnoliopsida</taxon>
        <taxon>eudicotyledons</taxon>
        <taxon>Gunneridae</taxon>
        <taxon>Pentapetalae</taxon>
        <taxon>rosids</taxon>
        <taxon>fabids</taxon>
        <taxon>Fabales</taxon>
        <taxon>Fabaceae</taxon>
        <taxon>Papilionoideae</taxon>
        <taxon>50 kb inversion clade</taxon>
        <taxon>NPAAA clade</taxon>
        <taxon>Hologalegina</taxon>
        <taxon>IRL clade</taxon>
        <taxon>Trifolieae</taxon>
        <taxon>Medicago</taxon>
    </lineage>
</organism>
<sequence length="368" mass="42077">METVDWSKLPTDLLNLISQRIDDDELDLIRFRSVCSTWRSSSVPNHHYILPYKFPVFKLPFISEQNDKNPPFCHLSKQNIFLIKPPQQQQEQQTLLRPWLIRVSQNTRGKTRFFHPLFCDSPLPRINLILDFRKLSLLHLGSNTFTRDFDTYSQHQPFNSDYMFPEKVIAVTCHGKNPLIVATISSHPEPLLSKCGNEKWKVIPDMSMEFGDICLFKGRAYAVDKIGKTIMVGSDSNVHLVAEPLDGGENKKLLVESDGDLLLACVHAFPVISVDLFKLNEKEKKWVKLTSLGDKVLFLGIKCSFSASFSDLYVAKGNCVIISADIFRRLSRLGSQASYVLDLDQGWLPLLCDSPEYSNLFWPPPKWI</sequence>
<keyword evidence="6" id="KW-1185">Reference proteome</keyword>
<dbReference type="EnsemblPlants" id="AES74963">
    <property type="protein sequence ID" value="AES74963"/>
    <property type="gene ID" value="MTR_6g018400"/>
</dbReference>
<dbReference type="EMBL" id="PSQE01000006">
    <property type="protein sequence ID" value="RHN50452.1"/>
    <property type="molecule type" value="Genomic_DNA"/>
</dbReference>
<accession>G7KMS3</accession>
<name>G7KMS3_MEDTR</name>
<dbReference type="PANTHER" id="PTHR47123">
    <property type="entry name" value="F-BOX PROTEIN SKIP23"/>
    <property type="match status" value="1"/>
</dbReference>
<dbReference type="eggNOG" id="ENOG502QW71">
    <property type="taxonomic scope" value="Eukaryota"/>
</dbReference>
<dbReference type="InterPro" id="IPR001810">
    <property type="entry name" value="F-box_dom"/>
</dbReference>
<dbReference type="InterPro" id="IPR005174">
    <property type="entry name" value="KIB1-4_b-propeller"/>
</dbReference>
<dbReference type="Pfam" id="PF00646">
    <property type="entry name" value="F-box"/>
    <property type="match status" value="1"/>
</dbReference>
<dbReference type="EMBL" id="CM001222">
    <property type="protein sequence ID" value="AES74963.1"/>
    <property type="molecule type" value="Genomic_DNA"/>
</dbReference>
<evidence type="ECO:0000313" key="7">
    <source>
        <dbReference type="Proteomes" id="UP000265566"/>
    </source>
</evidence>
<evidence type="ECO:0000313" key="6">
    <source>
        <dbReference type="Proteomes" id="UP000002051"/>
    </source>
</evidence>
<feature type="domain" description="F-box" evidence="1">
    <location>
        <begin position="6"/>
        <end position="40"/>
    </location>
</feature>
<dbReference type="STRING" id="3880.G7KMS3"/>
<evidence type="ECO:0000313" key="3">
    <source>
        <dbReference type="EMBL" id="AES74963.1"/>
    </source>
</evidence>
<dbReference type="GO" id="GO:0016567">
    <property type="term" value="P:protein ubiquitination"/>
    <property type="evidence" value="ECO:0000318"/>
    <property type="project" value="GO_Central"/>
</dbReference>
<dbReference type="Proteomes" id="UP000002051">
    <property type="component" value="Chromosome 6"/>
</dbReference>
<dbReference type="Gramene" id="rna34735">
    <property type="protein sequence ID" value="RHN50452.1"/>
    <property type="gene ID" value="gene34735"/>
</dbReference>
<protein>
    <submittedName>
        <fullName evidence="3">F-box SKIP23-like protein</fullName>
    </submittedName>
    <submittedName>
        <fullName evidence="4">Putative F-box domain-containing protein</fullName>
    </submittedName>
</protein>
<dbReference type="Gene3D" id="1.20.1280.50">
    <property type="match status" value="1"/>
</dbReference>
<reference evidence="3 6" key="2">
    <citation type="journal article" date="2014" name="BMC Genomics">
        <title>An improved genome release (version Mt4.0) for the model legume Medicago truncatula.</title>
        <authorList>
            <person name="Tang H."/>
            <person name="Krishnakumar V."/>
            <person name="Bidwell S."/>
            <person name="Rosen B."/>
            <person name="Chan A."/>
            <person name="Zhou S."/>
            <person name="Gentzbittel L."/>
            <person name="Childs K.L."/>
            <person name="Yandell M."/>
            <person name="Gundlach H."/>
            <person name="Mayer K.F."/>
            <person name="Schwartz D.C."/>
            <person name="Town C.D."/>
        </authorList>
    </citation>
    <scope>GENOME REANNOTATION</scope>
    <source>
        <strain evidence="5 6">cv. Jemalong A17</strain>
    </source>
</reference>
<gene>
    <name evidence="5" type="primary">11417160</name>
    <name evidence="3" type="ordered locus">MTR_6g018400</name>
    <name evidence="4" type="ORF">MtrunA17_Chr6g0457541</name>
</gene>
<dbReference type="PANTHER" id="PTHR47123:SF15">
    <property type="entry name" value="F-BOX PROTEIN SKIP23"/>
    <property type="match status" value="1"/>
</dbReference>
<evidence type="ECO:0000313" key="4">
    <source>
        <dbReference type="EMBL" id="RHN50452.1"/>
    </source>
</evidence>
<dbReference type="SUPFAM" id="SSF81383">
    <property type="entry name" value="F-box domain"/>
    <property type="match status" value="1"/>
</dbReference>